<feature type="region of interest" description="Disordered" evidence="1">
    <location>
        <begin position="1"/>
        <end position="42"/>
    </location>
</feature>
<evidence type="ECO:0000256" key="1">
    <source>
        <dbReference type="SAM" id="MobiDB-lite"/>
    </source>
</evidence>
<feature type="compositionally biased region" description="Basic and acidic residues" evidence="1">
    <location>
        <begin position="1"/>
        <end position="18"/>
    </location>
</feature>
<reference evidence="3" key="1">
    <citation type="journal article" date="2013" name="Nature">
        <title>Draft genome of the wheat A-genome progenitor Triticum urartu.</title>
        <authorList>
            <person name="Ling H.Q."/>
            <person name="Zhao S."/>
            <person name="Liu D."/>
            <person name="Wang J."/>
            <person name="Sun H."/>
            <person name="Zhang C."/>
            <person name="Fan H."/>
            <person name="Li D."/>
            <person name="Dong L."/>
            <person name="Tao Y."/>
            <person name="Gao C."/>
            <person name="Wu H."/>
            <person name="Li Y."/>
            <person name="Cui Y."/>
            <person name="Guo X."/>
            <person name="Zheng S."/>
            <person name="Wang B."/>
            <person name="Yu K."/>
            <person name="Liang Q."/>
            <person name="Yang W."/>
            <person name="Lou X."/>
            <person name="Chen J."/>
            <person name="Feng M."/>
            <person name="Jian J."/>
            <person name="Zhang X."/>
            <person name="Luo G."/>
            <person name="Jiang Y."/>
            <person name="Liu J."/>
            <person name="Wang Z."/>
            <person name="Sha Y."/>
            <person name="Zhang B."/>
            <person name="Wu H."/>
            <person name="Tang D."/>
            <person name="Shen Q."/>
            <person name="Xue P."/>
            <person name="Zou S."/>
            <person name="Wang X."/>
            <person name="Liu X."/>
            <person name="Wang F."/>
            <person name="Yang Y."/>
            <person name="An X."/>
            <person name="Dong Z."/>
            <person name="Zhang K."/>
            <person name="Zhang X."/>
            <person name="Luo M.C."/>
            <person name="Dvorak J."/>
            <person name="Tong Y."/>
            <person name="Wang J."/>
            <person name="Yang H."/>
            <person name="Li Z."/>
            <person name="Wang D."/>
            <person name="Zhang A."/>
            <person name="Wang J."/>
        </authorList>
    </citation>
    <scope>NUCLEOTIDE SEQUENCE</scope>
    <source>
        <strain evidence="3">cv. G1812</strain>
    </source>
</reference>
<dbReference type="Proteomes" id="UP000015106">
    <property type="component" value="Chromosome 1"/>
</dbReference>
<gene>
    <name evidence="2" type="primary">LOC125536724</name>
</gene>
<evidence type="ECO:0000313" key="2">
    <source>
        <dbReference type="EnsemblPlants" id="TuG1812G0100003530.01.T01.cds252403"/>
    </source>
</evidence>
<keyword evidence="3" id="KW-1185">Reference proteome</keyword>
<reference evidence="2" key="2">
    <citation type="submission" date="2018-03" db="EMBL/GenBank/DDBJ databases">
        <title>The Triticum urartu genome reveals the dynamic nature of wheat genome evolution.</title>
        <authorList>
            <person name="Ling H."/>
            <person name="Ma B."/>
            <person name="Shi X."/>
            <person name="Liu H."/>
            <person name="Dong L."/>
            <person name="Sun H."/>
            <person name="Cao Y."/>
            <person name="Gao Q."/>
            <person name="Zheng S."/>
            <person name="Li Y."/>
            <person name="Yu Y."/>
            <person name="Du H."/>
            <person name="Qi M."/>
            <person name="Li Y."/>
            <person name="Yu H."/>
            <person name="Cui Y."/>
            <person name="Wang N."/>
            <person name="Chen C."/>
            <person name="Wu H."/>
            <person name="Zhao Y."/>
            <person name="Zhang J."/>
            <person name="Li Y."/>
            <person name="Zhou W."/>
            <person name="Zhang B."/>
            <person name="Hu W."/>
            <person name="Eijk M."/>
            <person name="Tang J."/>
            <person name="Witsenboer H."/>
            <person name="Zhao S."/>
            <person name="Li Z."/>
            <person name="Zhang A."/>
            <person name="Wang D."/>
            <person name="Liang C."/>
        </authorList>
    </citation>
    <scope>NUCLEOTIDE SEQUENCE [LARGE SCALE GENOMIC DNA]</scope>
    <source>
        <strain evidence="2">cv. G1812</strain>
    </source>
</reference>
<dbReference type="Gramene" id="TuG1812G0100003530.01.T01">
    <property type="protein sequence ID" value="TuG1812G0100003530.01.T01.cds252403"/>
    <property type="gene ID" value="TuG1812G0100003530.01"/>
</dbReference>
<reference evidence="2" key="3">
    <citation type="submission" date="2022-06" db="UniProtKB">
        <authorList>
            <consortium name="EnsemblPlants"/>
        </authorList>
    </citation>
    <scope>IDENTIFICATION</scope>
</reference>
<dbReference type="EnsemblPlants" id="TuG1812G0100003530.01.T01">
    <property type="protein sequence ID" value="TuG1812G0100003530.01.T01.cds252403"/>
    <property type="gene ID" value="TuG1812G0100003530.01"/>
</dbReference>
<sequence length="198" mass="20635">MRRQRLREELLQPGREVDEVPGGRVGDVEAAAEGPRRRPGTQEARLLLLLVRGEVAAGEVGPGLGPAQRDGGAVVGERGVDGGVVGAEPHPRLLPRVADLRRVPAPRPLPHPAVVPLRRRVRPPSRPGTAASDAAAAPVVPPRLRQHLHDAASPSPSLASSLHSMAGECGGVSPKNPGWRVVALIRSGRPGGRDGHAA</sequence>
<accession>A0A8R7P4S4</accession>
<protein>
    <submittedName>
        <fullName evidence="2">Uncharacterized protein</fullName>
    </submittedName>
</protein>
<dbReference type="AlphaFoldDB" id="A0A8R7P4S4"/>
<proteinExistence type="predicted"/>
<name>A0A8R7P4S4_TRIUA</name>
<evidence type="ECO:0000313" key="3">
    <source>
        <dbReference type="Proteomes" id="UP000015106"/>
    </source>
</evidence>
<organism evidence="2 3">
    <name type="scientific">Triticum urartu</name>
    <name type="common">Red wild einkorn</name>
    <name type="synonym">Crithodium urartu</name>
    <dbReference type="NCBI Taxonomy" id="4572"/>
    <lineage>
        <taxon>Eukaryota</taxon>
        <taxon>Viridiplantae</taxon>
        <taxon>Streptophyta</taxon>
        <taxon>Embryophyta</taxon>
        <taxon>Tracheophyta</taxon>
        <taxon>Spermatophyta</taxon>
        <taxon>Magnoliopsida</taxon>
        <taxon>Liliopsida</taxon>
        <taxon>Poales</taxon>
        <taxon>Poaceae</taxon>
        <taxon>BOP clade</taxon>
        <taxon>Pooideae</taxon>
        <taxon>Triticodae</taxon>
        <taxon>Triticeae</taxon>
        <taxon>Triticinae</taxon>
        <taxon>Triticum</taxon>
    </lineage>
</organism>